<sequence length="79" mass="8491">MAAPSGCRACSGQTSHWLIKLMVDLDSSQKFKSGGGSLAIFWARPTFWPPRTAVGGGGPMTGRRHSGEAPRDRILFSSR</sequence>
<evidence type="ECO:0000313" key="2">
    <source>
        <dbReference type="EMBL" id="KDP27541.1"/>
    </source>
</evidence>
<feature type="region of interest" description="Disordered" evidence="1">
    <location>
        <begin position="52"/>
        <end position="79"/>
    </location>
</feature>
<gene>
    <name evidence="2" type="ORF">JCGZ_20106</name>
</gene>
<feature type="compositionally biased region" description="Basic and acidic residues" evidence="1">
    <location>
        <begin position="65"/>
        <end position="79"/>
    </location>
</feature>
<keyword evidence="3" id="KW-1185">Reference proteome</keyword>
<evidence type="ECO:0000313" key="3">
    <source>
        <dbReference type="Proteomes" id="UP000027138"/>
    </source>
</evidence>
<organism evidence="2 3">
    <name type="scientific">Jatropha curcas</name>
    <name type="common">Barbados nut</name>
    <dbReference type="NCBI Taxonomy" id="180498"/>
    <lineage>
        <taxon>Eukaryota</taxon>
        <taxon>Viridiplantae</taxon>
        <taxon>Streptophyta</taxon>
        <taxon>Embryophyta</taxon>
        <taxon>Tracheophyta</taxon>
        <taxon>Spermatophyta</taxon>
        <taxon>Magnoliopsida</taxon>
        <taxon>eudicotyledons</taxon>
        <taxon>Gunneridae</taxon>
        <taxon>Pentapetalae</taxon>
        <taxon>rosids</taxon>
        <taxon>fabids</taxon>
        <taxon>Malpighiales</taxon>
        <taxon>Euphorbiaceae</taxon>
        <taxon>Crotonoideae</taxon>
        <taxon>Jatropheae</taxon>
        <taxon>Jatropha</taxon>
    </lineage>
</organism>
<dbReference type="AlphaFoldDB" id="A0A067JU99"/>
<name>A0A067JU99_JATCU</name>
<accession>A0A067JU99</accession>
<proteinExistence type="predicted"/>
<dbReference type="EMBL" id="KK914822">
    <property type="protein sequence ID" value="KDP27541.1"/>
    <property type="molecule type" value="Genomic_DNA"/>
</dbReference>
<evidence type="ECO:0000256" key="1">
    <source>
        <dbReference type="SAM" id="MobiDB-lite"/>
    </source>
</evidence>
<protein>
    <submittedName>
        <fullName evidence="2">Uncharacterized protein</fullName>
    </submittedName>
</protein>
<dbReference type="Proteomes" id="UP000027138">
    <property type="component" value="Unassembled WGS sequence"/>
</dbReference>
<reference evidence="2 3" key="1">
    <citation type="journal article" date="2014" name="PLoS ONE">
        <title>Global Analysis of Gene Expression Profiles in Physic Nut (Jatropha curcas L.) Seedlings Exposed to Salt Stress.</title>
        <authorList>
            <person name="Zhang L."/>
            <person name="Zhang C."/>
            <person name="Wu P."/>
            <person name="Chen Y."/>
            <person name="Li M."/>
            <person name="Jiang H."/>
            <person name="Wu G."/>
        </authorList>
    </citation>
    <scope>NUCLEOTIDE SEQUENCE [LARGE SCALE GENOMIC DNA]</scope>
    <source>
        <strain evidence="3">cv. GZQX0401</strain>
        <tissue evidence="2">Young leaves</tissue>
    </source>
</reference>